<feature type="domain" description="Solute-binding protein family 5" evidence="5">
    <location>
        <begin position="134"/>
        <end position="480"/>
    </location>
</feature>
<evidence type="ECO:0000256" key="3">
    <source>
        <dbReference type="ARBA" id="ARBA00022448"/>
    </source>
</evidence>
<gene>
    <name evidence="6" type="ORF">C5L14_28315</name>
</gene>
<proteinExistence type="inferred from homology"/>
<dbReference type="InterPro" id="IPR030678">
    <property type="entry name" value="Peptide/Ni-bd"/>
</dbReference>
<evidence type="ECO:0000256" key="1">
    <source>
        <dbReference type="ARBA" id="ARBA00004418"/>
    </source>
</evidence>
<organism evidence="6 7">
    <name type="scientific">Labrys okinawensis</name>
    <dbReference type="NCBI Taxonomy" id="346911"/>
    <lineage>
        <taxon>Bacteria</taxon>
        <taxon>Pseudomonadati</taxon>
        <taxon>Pseudomonadota</taxon>
        <taxon>Alphaproteobacteria</taxon>
        <taxon>Hyphomicrobiales</taxon>
        <taxon>Xanthobacteraceae</taxon>
        <taxon>Labrys</taxon>
    </lineage>
</organism>
<dbReference type="PANTHER" id="PTHR30290:SF10">
    <property type="entry name" value="PERIPLASMIC OLIGOPEPTIDE-BINDING PROTEIN-RELATED"/>
    <property type="match status" value="1"/>
</dbReference>
<evidence type="ECO:0000256" key="4">
    <source>
        <dbReference type="ARBA" id="ARBA00022729"/>
    </source>
</evidence>
<evidence type="ECO:0000313" key="7">
    <source>
        <dbReference type="Proteomes" id="UP000237682"/>
    </source>
</evidence>
<sequence length="561" mass="61453">MSFVGLLHSGLQDTIVGRSNARATSANSIRRAAGNIDMTGKNFTQQGSGLILDRRELMKSAAALGLSLGGLGALGGSALAADTPKKGGTLKLGMEGGSASDSLDPRTYADSVPISYGYQICNGFVEIGDDGLPKGELFESWEYKPGAKEWIFNIRKDVTFHNGKTLDADDAIYSINLHRGDTKSAAKDLLSSITDVKKLSANQIQITLSEGNLDLPYNLSDYHVLCVPNGYSDFSKLVGTGAYKLEVFEPGVRVVTKNTGNYWKPGRGNFDGIELQYIQDQASRLQALISGQVDAINRLDAKTMDIVTSSPDVSVVQSKGTGNRFAFVALCDTDPYTNADLRWALKYGMDRKKIVDTVYQGYATVGNDTTISPSHKYYAKDVPQTPYDPEKAAFHYKKAGSPKLELKVSEGAYNGATDAGLLYQEAMKQAGIDLTVTRVSGDGYWSNIWLKEPFCAVYWGGRPNIDLQLSQTFLSTANWNDTHWKRPEFDKLLISARVETDEAKRAQIYAECQKMIHDDGGMVCYAVGDYLDAYSKKIMGTAPHPRYDMCDQRVAEKGWFA</sequence>
<comment type="caution">
    <text evidence="6">The sequence shown here is derived from an EMBL/GenBank/DDBJ whole genome shotgun (WGS) entry which is preliminary data.</text>
</comment>
<dbReference type="Gene3D" id="3.40.190.10">
    <property type="entry name" value="Periplasmic binding protein-like II"/>
    <property type="match status" value="1"/>
</dbReference>
<dbReference type="PANTHER" id="PTHR30290">
    <property type="entry name" value="PERIPLASMIC BINDING COMPONENT OF ABC TRANSPORTER"/>
    <property type="match status" value="1"/>
</dbReference>
<dbReference type="PIRSF" id="PIRSF002741">
    <property type="entry name" value="MppA"/>
    <property type="match status" value="1"/>
</dbReference>
<dbReference type="EMBL" id="PUEJ01000015">
    <property type="protein sequence ID" value="PRH84192.1"/>
    <property type="molecule type" value="Genomic_DNA"/>
</dbReference>
<dbReference type="AlphaFoldDB" id="A0A2S9Q4A3"/>
<dbReference type="Proteomes" id="UP000237682">
    <property type="component" value="Unassembled WGS sequence"/>
</dbReference>
<evidence type="ECO:0000256" key="2">
    <source>
        <dbReference type="ARBA" id="ARBA00005695"/>
    </source>
</evidence>
<evidence type="ECO:0000259" key="5">
    <source>
        <dbReference type="Pfam" id="PF00496"/>
    </source>
</evidence>
<dbReference type="Gene3D" id="3.10.105.10">
    <property type="entry name" value="Dipeptide-binding Protein, Domain 3"/>
    <property type="match status" value="1"/>
</dbReference>
<dbReference type="Pfam" id="PF00496">
    <property type="entry name" value="SBP_bac_5"/>
    <property type="match status" value="1"/>
</dbReference>
<reference evidence="6 7" key="1">
    <citation type="submission" date="2018-02" db="EMBL/GenBank/DDBJ databases">
        <title>Whole genome sequencing of endophytic bacterium.</title>
        <authorList>
            <person name="Eedara R."/>
            <person name="Podile A.R."/>
        </authorList>
    </citation>
    <scope>NUCLEOTIDE SEQUENCE [LARGE SCALE GENOMIC DNA]</scope>
    <source>
        <strain evidence="6 7">RP1T</strain>
    </source>
</reference>
<keyword evidence="3" id="KW-0813">Transport</keyword>
<dbReference type="InterPro" id="IPR000914">
    <property type="entry name" value="SBP_5_dom"/>
</dbReference>
<dbReference type="CDD" id="cd08503">
    <property type="entry name" value="PBP2_NikA_DppA_OppA_like_17"/>
    <property type="match status" value="1"/>
</dbReference>
<evidence type="ECO:0000313" key="6">
    <source>
        <dbReference type="EMBL" id="PRH84192.1"/>
    </source>
</evidence>
<keyword evidence="4" id="KW-0732">Signal</keyword>
<dbReference type="GO" id="GO:0043190">
    <property type="term" value="C:ATP-binding cassette (ABC) transporter complex"/>
    <property type="evidence" value="ECO:0007669"/>
    <property type="project" value="InterPro"/>
</dbReference>
<dbReference type="GO" id="GO:0015833">
    <property type="term" value="P:peptide transport"/>
    <property type="evidence" value="ECO:0007669"/>
    <property type="project" value="TreeGrafter"/>
</dbReference>
<dbReference type="OrthoDB" id="9803988at2"/>
<dbReference type="SUPFAM" id="SSF53850">
    <property type="entry name" value="Periplasmic binding protein-like II"/>
    <property type="match status" value="1"/>
</dbReference>
<accession>A0A2S9Q4A3</accession>
<dbReference type="GO" id="GO:1904680">
    <property type="term" value="F:peptide transmembrane transporter activity"/>
    <property type="evidence" value="ECO:0007669"/>
    <property type="project" value="TreeGrafter"/>
</dbReference>
<dbReference type="InterPro" id="IPR039424">
    <property type="entry name" value="SBP_5"/>
</dbReference>
<name>A0A2S9Q4A3_9HYPH</name>
<keyword evidence="7" id="KW-1185">Reference proteome</keyword>
<dbReference type="Gene3D" id="3.90.76.10">
    <property type="entry name" value="Dipeptide-binding Protein, Domain 1"/>
    <property type="match status" value="1"/>
</dbReference>
<protein>
    <submittedName>
        <fullName evidence="6">Peptide ABC transporter substrate-binding protein</fullName>
    </submittedName>
</protein>
<comment type="similarity">
    <text evidence="2">Belongs to the bacterial solute-binding protein 5 family.</text>
</comment>
<comment type="subcellular location">
    <subcellularLocation>
        <location evidence="1">Periplasm</location>
    </subcellularLocation>
</comment>
<dbReference type="GO" id="GO:0030288">
    <property type="term" value="C:outer membrane-bounded periplasmic space"/>
    <property type="evidence" value="ECO:0007669"/>
    <property type="project" value="UniProtKB-ARBA"/>
</dbReference>